<evidence type="ECO:0000256" key="6">
    <source>
        <dbReference type="ARBA" id="ARBA00023203"/>
    </source>
</evidence>
<dbReference type="Proteomes" id="UP000092445">
    <property type="component" value="Unassembled WGS sequence"/>
</dbReference>
<sequence>MNYEIASIADMKERKEGTVKLQDVDVVAVKELVDYIYSGTITLTEENVEAVLSASDLFQIVWVKEESIKFLKNSLNRSNCFRVRKFSGTNMHSCKGLHDVSHKYILDHFNDLIAEEGLLLLSFEEMKKLIKDSQHRIKPEDIAYKAAINWIKHDPERRKVHLAELMSLIRLPLVSTEFLTDHIVAEPLLTEDQKCNKFVMNALTYQLKQSHGKCQTESKHRNDSFHVFLLGGTLDFTATKKECKVYDICKSKLVSISNMNENRDNNSAVSFNGVIYSVGGWNGGALKTAECYDPASKRWSHIAPMINTRHGFGICTYNDLIYVVGGRETSTVESYDPAANKWRLCQRIPGTTNRATLIENSIYSLTQESNGNIVLHRFDPRDGKWFNLSKMPGTSNRCEVVSYDRTLFAIGDKDCKRLDIREHVREYYGFDSNCPEKGDKQTEARVLQEHNIATYFRRTRIDNHASKALYITSVRCEISDAEEAFAEASLVTKTLMSRDYY</sequence>
<evidence type="ECO:0000256" key="4">
    <source>
        <dbReference type="ARBA" id="ARBA00022737"/>
    </source>
</evidence>
<protein>
    <recommendedName>
        <fullName evidence="2">Kelch-like protein diablo</fullName>
    </recommendedName>
</protein>
<dbReference type="InterPro" id="IPR017096">
    <property type="entry name" value="BTB-kelch_protein"/>
</dbReference>
<evidence type="ECO:0000256" key="1">
    <source>
        <dbReference type="ARBA" id="ARBA00004906"/>
    </source>
</evidence>
<dbReference type="PANTHER" id="PTHR24412:SF489">
    <property type="entry name" value="RING FINGER DOMAIN AND KELCH REPEAT-CONTAINING PROTEIN DDB_G0271372"/>
    <property type="match status" value="1"/>
</dbReference>
<keyword evidence="5" id="KW-0833">Ubl conjugation pathway</keyword>
<accession>A0A1B0ACR4</accession>
<dbReference type="UniPathway" id="UPA00143"/>
<evidence type="ECO:0000256" key="3">
    <source>
        <dbReference type="ARBA" id="ARBA00022441"/>
    </source>
</evidence>
<comment type="function">
    <text evidence="7">Probable substrate-specific adapter of an E3 ubiquitin-protein ligase complex which mediates the ubiquitination and subsequent proteasomal degradation of target proteins. May have a role in synapse differentiation and growth.</text>
</comment>
<dbReference type="STRING" id="7398.A0A1B0ACR4"/>
<dbReference type="InterPro" id="IPR015915">
    <property type="entry name" value="Kelch-typ_b-propeller"/>
</dbReference>
<dbReference type="Pfam" id="PF01344">
    <property type="entry name" value="Kelch_1"/>
    <property type="match status" value="2"/>
</dbReference>
<evidence type="ECO:0000256" key="2">
    <source>
        <dbReference type="ARBA" id="ARBA00013699"/>
    </source>
</evidence>
<keyword evidence="4" id="KW-0677">Repeat</keyword>
<dbReference type="Gene3D" id="1.25.40.420">
    <property type="match status" value="1"/>
</dbReference>
<dbReference type="SUPFAM" id="SSF54695">
    <property type="entry name" value="POZ domain"/>
    <property type="match status" value="1"/>
</dbReference>
<dbReference type="FunFam" id="1.25.40.420:FF:000001">
    <property type="entry name" value="Kelch-like family member 12"/>
    <property type="match status" value="1"/>
</dbReference>
<organism evidence="9 10">
    <name type="scientific">Glossina pallidipes</name>
    <name type="common">Tsetse fly</name>
    <dbReference type="NCBI Taxonomy" id="7398"/>
    <lineage>
        <taxon>Eukaryota</taxon>
        <taxon>Metazoa</taxon>
        <taxon>Ecdysozoa</taxon>
        <taxon>Arthropoda</taxon>
        <taxon>Hexapoda</taxon>
        <taxon>Insecta</taxon>
        <taxon>Pterygota</taxon>
        <taxon>Neoptera</taxon>
        <taxon>Endopterygota</taxon>
        <taxon>Diptera</taxon>
        <taxon>Brachycera</taxon>
        <taxon>Muscomorpha</taxon>
        <taxon>Hippoboscoidea</taxon>
        <taxon>Glossinidae</taxon>
        <taxon>Glossina</taxon>
    </lineage>
</organism>
<dbReference type="AlphaFoldDB" id="A0A1B0ACR4"/>
<evidence type="ECO:0000313" key="9">
    <source>
        <dbReference type="EnsemblMetazoa" id="GPAI041452-PA"/>
    </source>
</evidence>
<dbReference type="InterPro" id="IPR011333">
    <property type="entry name" value="SKP1/BTB/POZ_sf"/>
</dbReference>
<evidence type="ECO:0000256" key="5">
    <source>
        <dbReference type="ARBA" id="ARBA00022786"/>
    </source>
</evidence>
<dbReference type="PANTHER" id="PTHR24412">
    <property type="entry name" value="KELCH PROTEIN"/>
    <property type="match status" value="1"/>
</dbReference>
<reference evidence="9" key="2">
    <citation type="submission" date="2020-05" db="UniProtKB">
        <authorList>
            <consortium name="EnsemblMetazoa"/>
        </authorList>
    </citation>
    <scope>IDENTIFICATION</scope>
    <source>
        <strain evidence="9">IAEA</strain>
    </source>
</reference>
<dbReference type="SMART" id="SM00612">
    <property type="entry name" value="Kelch"/>
    <property type="match status" value="3"/>
</dbReference>
<dbReference type="GO" id="GO:0003779">
    <property type="term" value="F:actin binding"/>
    <property type="evidence" value="ECO:0007669"/>
    <property type="project" value="UniProtKB-KW"/>
</dbReference>
<evidence type="ECO:0000256" key="7">
    <source>
        <dbReference type="ARBA" id="ARBA00043912"/>
    </source>
</evidence>
<dbReference type="Pfam" id="PF07707">
    <property type="entry name" value="BACK"/>
    <property type="match status" value="1"/>
</dbReference>
<proteinExistence type="predicted"/>
<evidence type="ECO:0000313" key="10">
    <source>
        <dbReference type="Proteomes" id="UP000092445"/>
    </source>
</evidence>
<dbReference type="Gene3D" id="3.30.710.10">
    <property type="entry name" value="Potassium Channel Kv1.1, Chain A"/>
    <property type="match status" value="1"/>
</dbReference>
<dbReference type="SMART" id="SM00875">
    <property type="entry name" value="BACK"/>
    <property type="match status" value="1"/>
</dbReference>
<keyword evidence="3" id="KW-0880">Kelch repeat</keyword>
<dbReference type="VEuPathDB" id="VectorBase:GPAI041452"/>
<dbReference type="GO" id="GO:0016567">
    <property type="term" value="P:protein ubiquitination"/>
    <property type="evidence" value="ECO:0007669"/>
    <property type="project" value="UniProtKB-UniPathway"/>
</dbReference>
<dbReference type="SUPFAM" id="SSF117281">
    <property type="entry name" value="Kelch motif"/>
    <property type="match status" value="1"/>
</dbReference>
<comment type="pathway">
    <text evidence="1">Protein modification; protein ubiquitination.</text>
</comment>
<reference evidence="10" key="1">
    <citation type="submission" date="2014-03" db="EMBL/GenBank/DDBJ databases">
        <authorList>
            <person name="Aksoy S."/>
            <person name="Warren W."/>
            <person name="Wilson R.K."/>
        </authorList>
    </citation>
    <scope>NUCLEOTIDE SEQUENCE [LARGE SCALE GENOMIC DNA]</scope>
    <source>
        <strain evidence="10">IAEA</strain>
    </source>
</reference>
<evidence type="ECO:0000259" key="8">
    <source>
        <dbReference type="SMART" id="SM00875"/>
    </source>
</evidence>
<name>A0A1B0ACR4_GLOPL</name>
<dbReference type="InterPro" id="IPR000210">
    <property type="entry name" value="BTB/POZ_dom"/>
</dbReference>
<keyword evidence="10" id="KW-1185">Reference proteome</keyword>
<feature type="domain" description="BACK" evidence="8">
    <location>
        <begin position="80"/>
        <end position="184"/>
    </location>
</feature>
<dbReference type="EnsemblMetazoa" id="GPAI041452-RA">
    <property type="protein sequence ID" value="GPAI041452-PA"/>
    <property type="gene ID" value="GPAI041452"/>
</dbReference>
<dbReference type="InterPro" id="IPR006652">
    <property type="entry name" value="Kelch_1"/>
</dbReference>
<keyword evidence="6" id="KW-0009">Actin-binding</keyword>
<dbReference type="Gene3D" id="2.120.10.80">
    <property type="entry name" value="Kelch-type beta propeller"/>
    <property type="match status" value="1"/>
</dbReference>
<dbReference type="InterPro" id="IPR011705">
    <property type="entry name" value="BACK"/>
</dbReference>
<dbReference type="Pfam" id="PF00651">
    <property type="entry name" value="BTB"/>
    <property type="match status" value="1"/>
</dbReference>
<dbReference type="PIRSF" id="PIRSF037037">
    <property type="entry name" value="Kelch-like_protein_gigaxonin"/>
    <property type="match status" value="1"/>
</dbReference>